<dbReference type="Pfam" id="PF00480">
    <property type="entry name" value="ROK"/>
    <property type="match status" value="1"/>
</dbReference>
<reference evidence="14" key="1">
    <citation type="submission" date="2023-01" db="EMBL/GenBank/DDBJ databases">
        <title>Oxazolidinone resistance genes in florfenicol resistant enterococci from beef cattle and veal calves at slaughter.</title>
        <authorList>
            <person name="Biggel M."/>
        </authorList>
    </citation>
    <scope>NUCLEOTIDE SEQUENCE</scope>
    <source>
        <strain evidence="14">K204-1</strain>
    </source>
</reference>
<evidence type="ECO:0000256" key="1">
    <source>
        <dbReference type="ARBA" id="ARBA00001946"/>
    </source>
</evidence>
<evidence type="ECO:0000256" key="3">
    <source>
        <dbReference type="ARBA" id="ARBA00022679"/>
    </source>
</evidence>
<dbReference type="EC" id="2.7.1.4" evidence="11"/>
<evidence type="ECO:0000256" key="9">
    <source>
        <dbReference type="ARBA" id="ARBA00022842"/>
    </source>
</evidence>
<keyword evidence="10" id="KW-0119">Carbohydrate metabolism</keyword>
<evidence type="ECO:0000256" key="4">
    <source>
        <dbReference type="ARBA" id="ARBA00022723"/>
    </source>
</evidence>
<evidence type="ECO:0000256" key="2">
    <source>
        <dbReference type="ARBA" id="ARBA00006479"/>
    </source>
</evidence>
<dbReference type="PANTHER" id="PTHR42742:SF3">
    <property type="entry name" value="FRUCTOKINASE"/>
    <property type="match status" value="1"/>
</dbReference>
<evidence type="ECO:0000256" key="5">
    <source>
        <dbReference type="ARBA" id="ARBA00022741"/>
    </source>
</evidence>
<dbReference type="EMBL" id="CP116507">
    <property type="protein sequence ID" value="WCG23661.1"/>
    <property type="molecule type" value="Genomic_DNA"/>
</dbReference>
<dbReference type="SUPFAM" id="SSF53067">
    <property type="entry name" value="Actin-like ATPase domain"/>
    <property type="match status" value="1"/>
</dbReference>
<dbReference type="Proteomes" id="UP001179600">
    <property type="component" value="Chromosome"/>
</dbReference>
<evidence type="ECO:0000256" key="10">
    <source>
        <dbReference type="ARBA" id="ARBA00023277"/>
    </source>
</evidence>
<evidence type="ECO:0000256" key="7">
    <source>
        <dbReference type="ARBA" id="ARBA00022833"/>
    </source>
</evidence>
<evidence type="ECO:0000256" key="11">
    <source>
        <dbReference type="ARBA" id="ARBA00038887"/>
    </source>
</evidence>
<dbReference type="FunFam" id="3.30.420.40:FF:000136">
    <property type="entry name" value="Putative fructokinase"/>
    <property type="match status" value="1"/>
</dbReference>
<keyword evidence="6" id="KW-0418">Kinase</keyword>
<keyword evidence="4" id="KW-0479">Metal-binding</keyword>
<dbReference type="CDD" id="cd24067">
    <property type="entry name" value="ASKHA_NBD_ROK_BsFRK-like"/>
    <property type="match status" value="1"/>
</dbReference>
<keyword evidence="5" id="KW-0547">Nucleotide-binding</keyword>
<dbReference type="GO" id="GO:0046872">
    <property type="term" value="F:metal ion binding"/>
    <property type="evidence" value="ECO:0007669"/>
    <property type="project" value="UniProtKB-KW"/>
</dbReference>
<dbReference type="AlphaFoldDB" id="A0AAF0BJ65"/>
<dbReference type="PANTHER" id="PTHR42742">
    <property type="entry name" value="TRANSCRIPTIONAL REPRESSOR MPRA"/>
    <property type="match status" value="1"/>
</dbReference>
<dbReference type="InterPro" id="IPR043129">
    <property type="entry name" value="ATPase_NBD"/>
</dbReference>
<dbReference type="InterPro" id="IPR049874">
    <property type="entry name" value="ROK_cs"/>
</dbReference>
<gene>
    <name evidence="14" type="ORF">PML95_09905</name>
</gene>
<proteinExistence type="inferred from homology"/>
<accession>A0AAF0BJ65</accession>
<comment type="cofactor">
    <cofactor evidence="1">
        <name>Mg(2+)</name>
        <dbReference type="ChEBI" id="CHEBI:18420"/>
    </cofactor>
</comment>
<dbReference type="InterPro" id="IPR051804">
    <property type="entry name" value="Carb_Metab_Reg_Kinase/Isom"/>
</dbReference>
<organism evidence="14 15">
    <name type="scientific">Vagococcus lutrae</name>
    <dbReference type="NCBI Taxonomy" id="81947"/>
    <lineage>
        <taxon>Bacteria</taxon>
        <taxon>Bacillati</taxon>
        <taxon>Bacillota</taxon>
        <taxon>Bacilli</taxon>
        <taxon>Lactobacillales</taxon>
        <taxon>Enterococcaceae</taxon>
        <taxon>Vagococcus</taxon>
    </lineage>
</organism>
<dbReference type="FunFam" id="3.30.420.40:FF:000153">
    <property type="entry name" value="Putative fructokinase"/>
    <property type="match status" value="1"/>
</dbReference>
<dbReference type="GO" id="GO:0008865">
    <property type="term" value="F:fructokinase activity"/>
    <property type="evidence" value="ECO:0007669"/>
    <property type="project" value="UniProtKB-EC"/>
</dbReference>
<evidence type="ECO:0000313" key="15">
    <source>
        <dbReference type="Proteomes" id="UP001179600"/>
    </source>
</evidence>
<name>A0AAF0BJ65_9ENTE</name>
<protein>
    <recommendedName>
        <fullName evidence="13">Fructokinase</fullName>
        <ecNumber evidence="11">2.7.1.4</ecNumber>
    </recommendedName>
</protein>
<evidence type="ECO:0000313" key="14">
    <source>
        <dbReference type="EMBL" id="WCG23661.1"/>
    </source>
</evidence>
<keyword evidence="8" id="KW-0067">ATP-binding</keyword>
<evidence type="ECO:0000256" key="13">
    <source>
        <dbReference type="ARBA" id="ARBA00074653"/>
    </source>
</evidence>
<evidence type="ECO:0000256" key="12">
    <source>
        <dbReference type="ARBA" id="ARBA00048451"/>
    </source>
</evidence>
<dbReference type="PROSITE" id="PS01125">
    <property type="entry name" value="ROK"/>
    <property type="match status" value="1"/>
</dbReference>
<keyword evidence="9" id="KW-0460">Magnesium</keyword>
<dbReference type="RefSeq" id="WP_272163744.1">
    <property type="nucleotide sequence ID" value="NZ_CP116507.1"/>
</dbReference>
<comment type="catalytic activity">
    <reaction evidence="12">
        <text>D-fructose + ATP = D-fructose 6-phosphate + ADP + H(+)</text>
        <dbReference type="Rhea" id="RHEA:16125"/>
        <dbReference type="ChEBI" id="CHEBI:15378"/>
        <dbReference type="ChEBI" id="CHEBI:30616"/>
        <dbReference type="ChEBI" id="CHEBI:37721"/>
        <dbReference type="ChEBI" id="CHEBI:61527"/>
        <dbReference type="ChEBI" id="CHEBI:456216"/>
        <dbReference type="EC" id="2.7.1.4"/>
    </reaction>
</comment>
<dbReference type="Gene3D" id="3.30.420.40">
    <property type="match status" value="2"/>
</dbReference>
<sequence length="291" mass="31503">MVLGGIEAGGTKFVCAVSDNELNIIERLSIPTTTPSETVKKVVDFFKRYPIEALGVGSFGPIDVNKDSKTYGYITNTPKVAWQNYDFVGTLSSALSVPIGWTTDVNAAALGEITFGAAKGKKSCVYITVGTGIGGGAVVNGHLLEGYGHPEMGHLLVRLHEDDSFEGNCPFHHNCLEGLASGPAIEKRLNEKASNLPVEHDYWQIEADYLAQAVMNYTLILSPEMIVFGGGVMKQEHLFPLIREAYSKKIAHYVEVPPLDQYIVPCGLGDNAGIKGCLILAEKTLDKNRTE</sequence>
<keyword evidence="7" id="KW-0862">Zinc</keyword>
<dbReference type="GO" id="GO:0005524">
    <property type="term" value="F:ATP binding"/>
    <property type="evidence" value="ECO:0007669"/>
    <property type="project" value="UniProtKB-KW"/>
</dbReference>
<keyword evidence="3" id="KW-0808">Transferase</keyword>
<dbReference type="InterPro" id="IPR000600">
    <property type="entry name" value="ROK"/>
</dbReference>
<evidence type="ECO:0000256" key="8">
    <source>
        <dbReference type="ARBA" id="ARBA00022840"/>
    </source>
</evidence>
<comment type="similarity">
    <text evidence="2">Belongs to the ROK (NagC/XylR) family.</text>
</comment>
<evidence type="ECO:0000256" key="6">
    <source>
        <dbReference type="ARBA" id="ARBA00022777"/>
    </source>
</evidence>